<feature type="region of interest" description="Disordered" evidence="2">
    <location>
        <begin position="77"/>
        <end position="123"/>
    </location>
</feature>
<accession>A0A5K3FPL8</accession>
<feature type="compositionally biased region" description="Low complexity" evidence="2">
    <location>
        <begin position="2338"/>
        <end position="2348"/>
    </location>
</feature>
<feature type="region of interest" description="Disordered" evidence="2">
    <location>
        <begin position="1450"/>
        <end position="1477"/>
    </location>
</feature>
<feature type="region of interest" description="Disordered" evidence="2">
    <location>
        <begin position="1827"/>
        <end position="1880"/>
    </location>
</feature>
<feature type="compositionally biased region" description="Acidic residues" evidence="2">
    <location>
        <begin position="2032"/>
        <end position="2048"/>
    </location>
</feature>
<feature type="compositionally biased region" description="Polar residues" evidence="2">
    <location>
        <begin position="2542"/>
        <end position="2555"/>
    </location>
</feature>
<feature type="compositionally biased region" description="Basic residues" evidence="2">
    <location>
        <begin position="1770"/>
        <end position="1794"/>
    </location>
</feature>
<feature type="compositionally biased region" description="Polar residues" evidence="2">
    <location>
        <begin position="2104"/>
        <end position="2131"/>
    </location>
</feature>
<feature type="region of interest" description="Disordered" evidence="2">
    <location>
        <begin position="932"/>
        <end position="975"/>
    </location>
</feature>
<feature type="compositionally biased region" description="Acidic residues" evidence="2">
    <location>
        <begin position="1342"/>
        <end position="1356"/>
    </location>
</feature>
<feature type="compositionally biased region" description="Low complexity" evidence="2">
    <location>
        <begin position="9"/>
        <end position="27"/>
    </location>
</feature>
<evidence type="ECO:0000256" key="2">
    <source>
        <dbReference type="SAM" id="MobiDB-lite"/>
    </source>
</evidence>
<feature type="compositionally biased region" description="Polar residues" evidence="2">
    <location>
        <begin position="953"/>
        <end position="969"/>
    </location>
</feature>
<feature type="compositionally biased region" description="Low complexity" evidence="2">
    <location>
        <begin position="2568"/>
        <end position="2582"/>
    </location>
</feature>
<feature type="region of interest" description="Disordered" evidence="2">
    <location>
        <begin position="2089"/>
        <end position="2131"/>
    </location>
</feature>
<feature type="region of interest" description="Disordered" evidence="2">
    <location>
        <begin position="1"/>
        <end position="53"/>
    </location>
</feature>
<feature type="compositionally biased region" description="Acidic residues" evidence="2">
    <location>
        <begin position="1037"/>
        <end position="1049"/>
    </location>
</feature>
<proteinExistence type="predicted"/>
<feature type="region of interest" description="Disordered" evidence="2">
    <location>
        <begin position="1528"/>
        <end position="1557"/>
    </location>
</feature>
<sequence>MSSVNPPVSQSATSSTTTTNGPTELSSLPEGNDSMISSIQANAETSQPVVSETTAAAAPVLPTNSSAALGVTDVCPPSALSSSSAQSHPLADKVDESKTSPSSTIEEPPKDNPQPINELISPPTESTVMPCSVALPTSSWAASAPPVVAPTTPLTSTISVSLSVLNAAGELSPVHVLLPNQPLVVLRVMPIQGARAGEQVTLSIPTQLILKNISSAIESGASYNGGPIIIPITPPPINSITASTMTTDSIVKSVTAPIPPALPIGLKSSASSSSSSSGARKMRAIAPKPSNSVVGTVPVTSVSTSLRSTGSRPARKIFASPVVPTPLTQATSVSTMPPASTPISTPVAFIGGKPHAAAILRKPNASNSPLRNRSRRKNPSTSLPPPVTVAAPATATIAPPSGGYIIDPTSGALIPADAGSTGGFIQPMVQSGPSAPQFFAPPGSFFVSTSNGIIPMPISGVLPADAKAPEAPESGELIAGGGNPYQSGFLVPADGSNEAFTQPVFFANGAGPNGQFILPSYQTSVPGGEYVQPFSAQPTEYLQANGGELYLASDGSSYMSYPSLIGQPQPVATVDLKDDGSGVDVASDNDDIINIAMRVACGEQVMCLPADVDSGAGAVATSTVEVTDETNGVISEFIQSSSISRPPSNAVHEEQPGEQASPLIEESVVPSDQQTSTGDAKIDALLAEAALVSSVNGVGDNQSAVSVPVASLLGPRTTAPSTTTNPGPCAIVDASAADVHEFSQSLYESFANFDASLMPETAPISCSKAATEAAFTFVTQKVRDLDSVFGPDSTDLDATTTHVTDSFLNSLVNQADDLDAEMANKENPLGASLSLVSHPVENKDQPNVGPQDDQEGSVNEMEVSQVAMADLFQLSFGRHVDDAVVGDADMVEDDDTFFPFPRDYTTSEQFDEALQLLGSPPPSNCSPPRVPDDIEGDDGVSVVGGGCDGAPFIQNSASAPKQAPNSNSKPPSPEVVEQKVIEDVVFNEAILPHELSVGSDLPSASPVTDRQAAELSLFGEGEKISSPTEGLPKTDNMDEDEDAEDDSGSELDFLPSRNDRNQREQNESPPFSPKDPPSSPQLLLATHAASSADGPRRSSRSIAVKATSLSPTPQQPIKYPKHSTPRTKRTRRQSFSSLLSPPILPRRRSQGDASSTPVSPRQLRSAAAAKKDDSPVYAEDASCEDISPLKAPTTREDLKKLDRVQRASQRRSGALVLEDSDDAGSSKLSLDSSQHTECCVEESTIACTVETPTTPKRKRGRPSLRSSGEPAASPSSPPKDPVVSASDATPSNLWTMFYSRPTSFGFSRDSNVHLPLPNTNIQLNVELRDHPALTSDQSFWGDPEETFPAEDDDEDDKKDAEDKTTHSESPTEKINGDAVVEADSPPSPPSPELLATVTAVSIALNLPVTPAIALPGNGTAFAKFAASMSLPSFGEFTCTTQPTSTIASIRDGEKDSQAKKADCNDDGDSEATEGSTSPVAWLRDSKGLAFSENLFPPRFAAPLSPSPLAAGLQVPVISNCEANQTRGFPLISPTKSPAFGDSPNPPQPPISLTSPSSQTFGSFAGAAAFRSSSFSSLAARASSRIFGASTTTTLPATSFSEIAKAAETQHRDLHGQLPTPFRVASTVSSADSDTCDTGGSSPRPRSKASRRSHPYRRHKVNPSRLSPHLHHAVEMQIVDTLQQVTTDESLAPREHSPLQFRTVPYADFTPPSALAVASCFPRPPPQSHQLPPLMEIIDLPQPPSNSSLADGLAHADNSTAASPTESRQPIRIKLKLPIVKSRHKSRGEKRRRKREHSEEPVANSKTFRSPTILRLSRVGGMFRTEAVSAPQAPPHKTSNSAPTAPPKRPTTFAPPIWAAGRRGRGGFRTGGGGTSSSSSANARVSSAVASGTSAPAAGTGALSKKFFSSSKEDRRSSAIKTTRPWRLGFGSPPRKRGGFSGKSDRGSGNFRRTSSSTSVQNTAIEPPPPPPPVPVNPIAPQVPTPTNNRIRVVIRLPKEDDSAAGHGQVVTGINDHAQDHEEEGVVSVSECATEEEEEEEEEDGEEVNESTPGPQFSIAPVAETFVDKNQARVRVVRNRALFSAGEVIDEDDRDSSFSSDELPPTNTRGCLPSINGSQSTHHQSNIGSGQSYHNQQVLQPGISPASRPSSVKIHPELSTASYPAQTATSFYHQPTAGAAVSSTAPVAPFSPLRCDLTTTSAATAATPSSSCLHHPRTSAEQPASSARSTSSNSTASCSLPAPSTISPPAPFIVATTTSEAEGNCGGSGGAATHEHVQAAPLMDGFYQRHSHRPFVEAGDGEKTRGPQQPATPYSNKVDCNRSPAVASEPPTPMSSAYHQHLQQQHHSQTVAQPSSHLRNAPSVSSHETQALAAAYAAAAAAAYVGNIEPAAMQAMLSSSLFNNFGAAGSAVSSRGYSQLQHQPPPPPTSPYLQSYPPHHHQHHQSARDYAEHHHHQQPHQHQPVFPPYRDMMEASSREVYRHINEAHQQPHYSIPTHIGDSTVLGHYPWHPQQYHSQHNHVPMPLSAIDRAAVYYSSSQHQQLSAAPTPQTSSSHWYMGDGGGVSGVQAPSSQPPASTSSYPPQFDNSAVVAAVAAAGYHLPAFPKLS</sequence>
<feature type="compositionally biased region" description="Polar residues" evidence="2">
    <location>
        <begin position="1756"/>
        <end position="1767"/>
    </location>
</feature>
<feature type="compositionally biased region" description="Basic residues" evidence="2">
    <location>
        <begin position="1644"/>
        <end position="1661"/>
    </location>
</feature>
<feature type="region of interest" description="Disordered" evidence="2">
    <location>
        <begin position="2205"/>
        <end position="2250"/>
    </location>
</feature>
<feature type="compositionally biased region" description="Pro residues" evidence="2">
    <location>
        <begin position="1070"/>
        <end position="1079"/>
    </location>
</feature>
<feature type="compositionally biased region" description="Low complexity" evidence="2">
    <location>
        <begin position="77"/>
        <end position="89"/>
    </location>
</feature>
<feature type="compositionally biased region" description="Low complexity" evidence="2">
    <location>
        <begin position="2223"/>
        <end position="2238"/>
    </location>
</feature>
<evidence type="ECO:0000256" key="1">
    <source>
        <dbReference type="ARBA" id="ARBA00022581"/>
    </source>
</evidence>
<feature type="compositionally biased region" description="Pro residues" evidence="2">
    <location>
        <begin position="1965"/>
        <end position="1983"/>
    </location>
</feature>
<feature type="compositionally biased region" description="Polar residues" evidence="2">
    <location>
        <begin position="2305"/>
        <end position="2314"/>
    </location>
</feature>
<feature type="compositionally biased region" description="Polar residues" evidence="2">
    <location>
        <begin position="1950"/>
        <end position="1963"/>
    </location>
</feature>
<feature type="region of interest" description="Disordered" evidence="2">
    <location>
        <begin position="360"/>
        <end position="388"/>
    </location>
</feature>
<feature type="compositionally biased region" description="Basic residues" evidence="2">
    <location>
        <begin position="1119"/>
        <end position="1132"/>
    </location>
</feature>
<dbReference type="WBParaSite" id="MCU_009472-RC">
    <property type="protein sequence ID" value="MCU_009472-RC"/>
    <property type="gene ID" value="MCU_009472"/>
</dbReference>
<evidence type="ECO:0000313" key="3">
    <source>
        <dbReference type="WBParaSite" id="MCU_009472-RC"/>
    </source>
</evidence>
<feature type="region of interest" description="Disordered" evidence="2">
    <location>
        <begin position="2294"/>
        <end position="2365"/>
    </location>
</feature>
<dbReference type="PANTHER" id="PTHR13037:SF24">
    <property type="entry name" value="POLYCOMB PROTEIN PCL-RELATED"/>
    <property type="match status" value="1"/>
</dbReference>
<feature type="region of interest" description="Disordered" evidence="2">
    <location>
        <begin position="1250"/>
        <end position="1288"/>
    </location>
</feature>
<feature type="region of interest" description="Disordered" evidence="2">
    <location>
        <begin position="2414"/>
        <end position="2466"/>
    </location>
</feature>
<feature type="compositionally biased region" description="Polar residues" evidence="2">
    <location>
        <begin position="2349"/>
        <end position="2365"/>
    </location>
</feature>
<feature type="region of interest" description="Disordered" evidence="2">
    <location>
        <begin position="1739"/>
        <end position="1814"/>
    </location>
</feature>
<feature type="compositionally biased region" description="Basic and acidic residues" evidence="2">
    <location>
        <begin position="1193"/>
        <end position="1205"/>
    </location>
</feature>
<keyword evidence="1" id="KW-0945">Host-virus interaction</keyword>
<feature type="region of interest" description="Disordered" evidence="2">
    <location>
        <begin position="1334"/>
        <end position="1392"/>
    </location>
</feature>
<feature type="region of interest" description="Disordered" evidence="2">
    <location>
        <begin position="1017"/>
        <end position="1234"/>
    </location>
</feature>
<dbReference type="PANTHER" id="PTHR13037">
    <property type="entry name" value="FORMIN"/>
    <property type="match status" value="1"/>
</dbReference>
<feature type="compositionally biased region" description="Basic and acidic residues" evidence="2">
    <location>
        <begin position="1357"/>
        <end position="1375"/>
    </location>
</feature>
<feature type="region of interest" description="Disordered" evidence="2">
    <location>
        <begin position="639"/>
        <end position="676"/>
    </location>
</feature>
<feature type="compositionally biased region" description="Polar residues" evidence="2">
    <location>
        <begin position="34"/>
        <end position="53"/>
    </location>
</feature>
<feature type="region of interest" description="Disordered" evidence="2">
    <location>
        <begin position="2017"/>
        <end position="2056"/>
    </location>
</feature>
<organism evidence="3">
    <name type="scientific">Mesocestoides corti</name>
    <name type="common">Flatworm</name>
    <dbReference type="NCBI Taxonomy" id="53468"/>
    <lineage>
        <taxon>Eukaryota</taxon>
        <taxon>Metazoa</taxon>
        <taxon>Spiralia</taxon>
        <taxon>Lophotrochozoa</taxon>
        <taxon>Platyhelminthes</taxon>
        <taxon>Cestoda</taxon>
        <taxon>Eucestoda</taxon>
        <taxon>Cyclophyllidea</taxon>
        <taxon>Mesocestoididae</taxon>
        <taxon>Mesocestoides</taxon>
    </lineage>
</organism>
<reference evidence="3" key="1">
    <citation type="submission" date="2019-11" db="UniProtKB">
        <authorList>
            <consortium name="WormBaseParasite"/>
        </authorList>
    </citation>
    <scope>IDENTIFICATION</scope>
</reference>
<feature type="region of interest" description="Disordered" evidence="2">
    <location>
        <begin position="1623"/>
        <end position="1664"/>
    </location>
</feature>
<feature type="compositionally biased region" description="Polar residues" evidence="2">
    <location>
        <begin position="1625"/>
        <end position="1639"/>
    </location>
</feature>
<name>A0A5K3FPL8_MESCO</name>
<feature type="compositionally biased region" description="Basic and acidic residues" evidence="2">
    <location>
        <begin position="1057"/>
        <end position="1066"/>
    </location>
</feature>
<feature type="region of interest" description="Disordered" evidence="2">
    <location>
        <begin position="1905"/>
        <end position="1986"/>
    </location>
</feature>
<protein>
    <submittedName>
        <fullName evidence="3">Flocculation protein FLO11-like</fullName>
    </submittedName>
</protein>
<feature type="region of interest" description="Disordered" evidence="2">
    <location>
        <begin position="2542"/>
        <end position="2582"/>
    </location>
</feature>
<feature type="compositionally biased region" description="Basic and acidic residues" evidence="2">
    <location>
        <begin position="1450"/>
        <end position="1463"/>
    </location>
</feature>